<name>I1S583_GIBZE</name>
<dbReference type="InParanoid" id="I1S583"/>
<dbReference type="Proteomes" id="UP000070720">
    <property type="component" value="Chromosome 1"/>
</dbReference>
<reference evidence="2 3" key="2">
    <citation type="journal article" date="2010" name="Nature">
        <title>Comparative genomics reveals mobile pathogenicity chromosomes in Fusarium.</title>
        <authorList>
            <person name="Ma L.J."/>
            <person name="van der Does H.C."/>
            <person name="Borkovich K.A."/>
            <person name="Coleman J.J."/>
            <person name="Daboussi M.J."/>
            <person name="Di Pietro A."/>
            <person name="Dufresne M."/>
            <person name="Freitag M."/>
            <person name="Grabherr M."/>
            <person name="Henrissat B."/>
            <person name="Houterman P.M."/>
            <person name="Kang S."/>
            <person name="Shim W.B."/>
            <person name="Woloshuk C."/>
            <person name="Xie X."/>
            <person name="Xu J.R."/>
            <person name="Antoniw J."/>
            <person name="Baker S.E."/>
            <person name="Bluhm B.H."/>
            <person name="Breakspear A."/>
            <person name="Brown D.W."/>
            <person name="Butchko R.A."/>
            <person name="Chapman S."/>
            <person name="Coulson R."/>
            <person name="Coutinho P.M."/>
            <person name="Danchin E.G."/>
            <person name="Diener A."/>
            <person name="Gale L.R."/>
            <person name="Gardiner D.M."/>
            <person name="Goff S."/>
            <person name="Hammond-Kosack K.E."/>
            <person name="Hilburn K."/>
            <person name="Hua-Van A."/>
            <person name="Jonkers W."/>
            <person name="Kazan K."/>
            <person name="Kodira C.D."/>
            <person name="Koehrsen M."/>
            <person name="Kumar L."/>
            <person name="Lee Y.H."/>
            <person name="Li L."/>
            <person name="Manners J.M."/>
            <person name="Miranda-Saavedra D."/>
            <person name="Mukherjee M."/>
            <person name="Park G."/>
            <person name="Park J."/>
            <person name="Park S.Y."/>
            <person name="Proctor R.H."/>
            <person name="Regev A."/>
            <person name="Ruiz-Roldan M.C."/>
            <person name="Sain D."/>
            <person name="Sakthikumar S."/>
            <person name="Sykes S."/>
            <person name="Schwartz D.C."/>
            <person name="Turgeon B.G."/>
            <person name="Wapinski I."/>
            <person name="Yoder O."/>
            <person name="Young S."/>
            <person name="Zeng Q."/>
            <person name="Zhou S."/>
            <person name="Galagan J."/>
            <person name="Cuomo C.A."/>
            <person name="Kistler H.C."/>
            <person name="Rep M."/>
        </authorList>
    </citation>
    <scope>GENOME REANNOTATION</scope>
    <source>
        <strain evidence="3">ATCC MYA-4620 / CBS 123657 / FGSC 9075 / NRRL 31084 / PH-1</strain>
        <strain evidence="2">PH-1 / ATCC MYA-4620 / FGSC 9075 / NRRL 31084</strain>
    </source>
</reference>
<proteinExistence type="predicted"/>
<dbReference type="HOGENOM" id="CLU_2026953_0_0_1"/>
<gene>
    <name evidence="1" type="ORF">FGRAMPH1_01T04213</name>
</gene>
<dbReference type="EnsemblFungi" id="CEF73914">
    <property type="protein sequence ID" value="CEF73914"/>
    <property type="gene ID" value="FGRRES_12001"/>
</dbReference>
<evidence type="ECO:0000313" key="3">
    <source>
        <dbReference type="Proteomes" id="UP000070720"/>
    </source>
</evidence>
<dbReference type="VEuPathDB" id="FungiDB:FGRAMPH1_01G04213"/>
<dbReference type="AlphaFoldDB" id="I1S583"/>
<sequence length="122" mass="13581">MMRPLEKEIIVIQQTRAHLNDSSWIGKGPEETRSLVTTFDIALDGFQALFKGLRKSIGRNPLFSKVDVSFAGVICVASEKGVNLPWTMQEMSDGVQTWFLVVQQTIGVNSIVGPLEMFCMFA</sequence>
<dbReference type="EMBL" id="HG970332">
    <property type="protein sequence ID" value="CEF73914.1"/>
    <property type="molecule type" value="Genomic_DNA"/>
</dbReference>
<reference evidence="1 3" key="3">
    <citation type="journal article" date="2015" name="BMC Genomics">
        <title>The completed genome sequence of the pathogenic ascomycete fungus Fusarium graminearum.</title>
        <authorList>
            <person name="King R."/>
            <person name="Urban M."/>
            <person name="Hammond-Kosack M.C."/>
            <person name="Hassani-Pak K."/>
            <person name="Hammond-Kosack K.E."/>
        </authorList>
    </citation>
    <scope>NUCLEOTIDE SEQUENCE [LARGE SCALE GENOMIC DNA]</scope>
    <source>
        <strain evidence="3">ATCC MYA-4620 / CBS 123657 / FGSC 9075 / NRRL 31084 / PH-1</strain>
        <strain evidence="1">PH-1</strain>
    </source>
</reference>
<dbReference type="KEGG" id="fgr:FGSG_12001"/>
<protein>
    <submittedName>
        <fullName evidence="1">Chromosome 1, complete genome</fullName>
    </submittedName>
</protein>
<organism evidence="1 3">
    <name type="scientific">Gibberella zeae (strain ATCC MYA-4620 / CBS 123657 / FGSC 9075 / NRRL 31084 / PH-1)</name>
    <name type="common">Wheat head blight fungus</name>
    <name type="synonym">Fusarium graminearum</name>
    <dbReference type="NCBI Taxonomy" id="229533"/>
    <lineage>
        <taxon>Eukaryota</taxon>
        <taxon>Fungi</taxon>
        <taxon>Dikarya</taxon>
        <taxon>Ascomycota</taxon>
        <taxon>Pezizomycotina</taxon>
        <taxon>Sordariomycetes</taxon>
        <taxon>Hypocreomycetidae</taxon>
        <taxon>Hypocreales</taxon>
        <taxon>Nectriaceae</taxon>
        <taxon>Fusarium</taxon>
    </lineage>
</organism>
<accession>I1S583</accession>
<evidence type="ECO:0000313" key="1">
    <source>
        <dbReference type="EMBL" id="CEF73914.1"/>
    </source>
</evidence>
<evidence type="ECO:0000313" key="2">
    <source>
        <dbReference type="EnsemblFungi" id="CEF73914"/>
    </source>
</evidence>
<accession>A0A098D4N3</accession>
<dbReference type="RefSeq" id="XP_011317565.1">
    <property type="nucleotide sequence ID" value="XM_011319263.1"/>
</dbReference>
<keyword evidence="3" id="KW-1185">Reference proteome</keyword>
<reference evidence="2 3" key="1">
    <citation type="journal article" date="2007" name="Science">
        <title>The Fusarium graminearum genome reveals a link between localized polymorphism and pathogen specialization.</title>
        <authorList>
            <person name="Cuomo C.A."/>
            <person name="Gueldener U."/>
            <person name="Xu J.-R."/>
            <person name="Trail F."/>
            <person name="Turgeon B.G."/>
            <person name="Di Pietro A."/>
            <person name="Walton J.D."/>
            <person name="Ma L.-J."/>
            <person name="Baker S.E."/>
            <person name="Rep M."/>
            <person name="Adam G."/>
            <person name="Antoniw J."/>
            <person name="Baldwin T."/>
            <person name="Calvo S.E."/>
            <person name="Chang Y.-L."/>
            <person name="DeCaprio D."/>
            <person name="Gale L.R."/>
            <person name="Gnerre S."/>
            <person name="Goswami R.S."/>
            <person name="Hammond-Kosack K."/>
            <person name="Harris L.J."/>
            <person name="Hilburn K."/>
            <person name="Kennell J.C."/>
            <person name="Kroken S."/>
            <person name="Magnuson J.K."/>
            <person name="Mannhaupt G."/>
            <person name="Mauceli E.W."/>
            <person name="Mewes H.-W."/>
            <person name="Mitterbauer R."/>
            <person name="Muehlbauer G."/>
            <person name="Muensterkoetter M."/>
            <person name="Nelson D."/>
            <person name="O'Donnell K."/>
            <person name="Ouellet T."/>
            <person name="Qi W."/>
            <person name="Quesneville H."/>
            <person name="Roncero M.I.G."/>
            <person name="Seong K.-Y."/>
            <person name="Tetko I.V."/>
            <person name="Urban M."/>
            <person name="Waalwijk C."/>
            <person name="Ward T.J."/>
            <person name="Yao J."/>
            <person name="Birren B.W."/>
            <person name="Kistler H.C."/>
        </authorList>
    </citation>
    <scope>NUCLEOTIDE SEQUENCE [LARGE SCALE GENOMIC DNA]</scope>
    <source>
        <strain evidence="3">ATCC MYA-4620 / CBS 123657 / FGSC 9075 / NRRL 31084 / PH-1</strain>
        <strain evidence="2">PH-1 / ATCC MYA-4620 / FGSC 9075 / NRRL 31084</strain>
    </source>
</reference>
<reference evidence="2" key="4">
    <citation type="submission" date="2017-01" db="UniProtKB">
        <authorList>
            <consortium name="EnsemblFungi"/>
        </authorList>
    </citation>
    <scope>IDENTIFICATION</scope>
    <source>
        <strain evidence="2">PH-1 / ATCC MYA-4620 / FGSC 9075 / NRRL 31084</strain>
    </source>
</reference>